<evidence type="ECO:0000259" key="4">
    <source>
        <dbReference type="PROSITE" id="PS50011"/>
    </source>
</evidence>
<keyword evidence="1" id="KW-0677">Repeat</keyword>
<dbReference type="InterPro" id="IPR002110">
    <property type="entry name" value="Ankyrin_rpt"/>
</dbReference>
<sequence>MSAVWDSRFDDADDKTNAACQNLQNSGKIDLAKILDVARSALPLMDPSALKHDDRLGRGASWEVNKEIFSPPNGERGALPYYVAVKHVLTSRQTPERSRKLFDEVMRELHVLTHAKLHHHSSIISTLAYGWTVDAFSDPRPYLVVEYSDHGTLRHYLQTQFHPLDDRRELMLDIAAGIQSLHENRILHGDIKAENVLLFDADIPSGQGDTWRAQVAKLADFGHAIFDTEGNGQTLNYLGTSIYNAPEVEGRCGSNVINGQLTFDLCRKSEIFSYGLLVWEIMSSGGVYLDNEWFRAEETRIEFLERVCATEQNGLLRRGKDFFQSNPFINAPREIMRIAEQVLDMTLLDNAHERADIQAVRRVLGEGISDNRPYFGYRSIRTGPPEPAREFVHRNVSSSTWYQLSDEKTRFQIEGEKIFQQSLTRVTDEASLHPYSDERYGLVPIVKQPPPKRPDKVDDQSFNMFKAPLFTGPPWEVQCTITENLLHDAHSSRNPAQQAYTSLQLSICYYLGFGIKPDMSKALFYLGTAVKEKNRVAESIHRRVFQALVPLLPSIHLSDILPNPDIDPVGRETTPESYFASQIWSTPYDSDEELSGDLGADDQDVDENDTWIKTLNESLKPGNISSLRQLLPFDRLTSEQWSLALTSACRLGHFDTVRYLARSCPLLEHNGKSTTPLHWLIMFDEKKACALAHLLVKGSSGKPGVCQMLLNAIPRQNAWLPKHCLELLGAPLHWAVRARNLALVKTLIDLGADVNLRWTGLQTSIHEPRSTQLPSFSPLDIAAMYHYPEIAETLLEHDAKMYGGSFEEKHSAFHLLGQPVAAFSRFIMHGREYRQALRDTIQILLRWSTDIHVADSSDATPLSAALQNVDQDLYVLEELLSAGARVDVGTDYDRDTAATSFARTGFDRLFNDSKFELLVPLVANINKLDGAGRNALHYCAITGSSAMAEVLLRDTRVEINIRAKGGQTPAVLAAMFGNAEVLQALIQAGADIEKEDSDGWVPLETALRRRHTKAAEVLIKAGANLYLRQDKGGRDTALHVTVADGVNGDSLVEWFIDKCPGFKNSELLNSRGRYGWTALHRAVDQGDLESVRALLKAKAKSIYTVLPSSSEIGFRNNSLFLLPPANMARNSLKTAQGDGRKGVLENFPRIKKGGPSALAHHIASLKEIVSLLEDEMVPDSEQITADLELLWNNENQPSRRLTYAAVAEKSS</sequence>
<dbReference type="EMBL" id="ML991851">
    <property type="protein sequence ID" value="KAF2229902.1"/>
    <property type="molecule type" value="Genomic_DNA"/>
</dbReference>
<dbReference type="PROSITE" id="PS50088">
    <property type="entry name" value="ANK_REPEAT"/>
    <property type="match status" value="5"/>
</dbReference>
<dbReference type="Gene3D" id="1.25.40.20">
    <property type="entry name" value="Ankyrin repeat-containing domain"/>
    <property type="match status" value="2"/>
</dbReference>
<feature type="domain" description="Protein kinase" evidence="4">
    <location>
        <begin position="50"/>
        <end position="375"/>
    </location>
</feature>
<organism evidence="5 6">
    <name type="scientific">Viridothelium virens</name>
    <name type="common">Speckled blister lichen</name>
    <name type="synonym">Trypethelium virens</name>
    <dbReference type="NCBI Taxonomy" id="1048519"/>
    <lineage>
        <taxon>Eukaryota</taxon>
        <taxon>Fungi</taxon>
        <taxon>Dikarya</taxon>
        <taxon>Ascomycota</taxon>
        <taxon>Pezizomycotina</taxon>
        <taxon>Dothideomycetes</taxon>
        <taxon>Dothideomycetes incertae sedis</taxon>
        <taxon>Trypetheliales</taxon>
        <taxon>Trypetheliaceae</taxon>
        <taxon>Viridothelium</taxon>
    </lineage>
</organism>
<dbReference type="Pfam" id="PF00023">
    <property type="entry name" value="Ank"/>
    <property type="match status" value="2"/>
</dbReference>
<keyword evidence="2 3" id="KW-0040">ANK repeat</keyword>
<feature type="repeat" description="ANK" evidence="3">
    <location>
        <begin position="731"/>
        <end position="759"/>
    </location>
</feature>
<dbReference type="PROSITE" id="PS50297">
    <property type="entry name" value="ANK_REP_REGION"/>
    <property type="match status" value="4"/>
</dbReference>
<feature type="repeat" description="ANK" evidence="3">
    <location>
        <begin position="857"/>
        <end position="891"/>
    </location>
</feature>
<dbReference type="Proteomes" id="UP000800092">
    <property type="component" value="Unassembled WGS sequence"/>
</dbReference>
<dbReference type="AlphaFoldDB" id="A0A6A6GVR9"/>
<evidence type="ECO:0000313" key="5">
    <source>
        <dbReference type="EMBL" id="KAF2229902.1"/>
    </source>
</evidence>
<evidence type="ECO:0000313" key="6">
    <source>
        <dbReference type="Proteomes" id="UP000800092"/>
    </source>
</evidence>
<dbReference type="PROSITE" id="PS50011">
    <property type="entry name" value="PROTEIN_KINASE_DOM"/>
    <property type="match status" value="1"/>
</dbReference>
<accession>A0A6A6GVR9</accession>
<dbReference type="GO" id="GO:0004672">
    <property type="term" value="F:protein kinase activity"/>
    <property type="evidence" value="ECO:0007669"/>
    <property type="project" value="InterPro"/>
</dbReference>
<reference evidence="5" key="1">
    <citation type="journal article" date="2020" name="Stud. Mycol.">
        <title>101 Dothideomycetes genomes: a test case for predicting lifestyles and emergence of pathogens.</title>
        <authorList>
            <person name="Haridas S."/>
            <person name="Albert R."/>
            <person name="Binder M."/>
            <person name="Bloem J."/>
            <person name="Labutti K."/>
            <person name="Salamov A."/>
            <person name="Andreopoulos B."/>
            <person name="Baker S."/>
            <person name="Barry K."/>
            <person name="Bills G."/>
            <person name="Bluhm B."/>
            <person name="Cannon C."/>
            <person name="Castanera R."/>
            <person name="Culley D."/>
            <person name="Daum C."/>
            <person name="Ezra D."/>
            <person name="Gonzalez J."/>
            <person name="Henrissat B."/>
            <person name="Kuo A."/>
            <person name="Liang C."/>
            <person name="Lipzen A."/>
            <person name="Lutzoni F."/>
            <person name="Magnuson J."/>
            <person name="Mondo S."/>
            <person name="Nolan M."/>
            <person name="Ohm R."/>
            <person name="Pangilinan J."/>
            <person name="Park H.-J."/>
            <person name="Ramirez L."/>
            <person name="Alfaro M."/>
            <person name="Sun H."/>
            <person name="Tritt A."/>
            <person name="Yoshinaga Y."/>
            <person name="Zwiers L.-H."/>
            <person name="Turgeon B."/>
            <person name="Goodwin S."/>
            <person name="Spatafora J."/>
            <person name="Crous P."/>
            <person name="Grigoriev I."/>
        </authorList>
    </citation>
    <scope>NUCLEOTIDE SEQUENCE</scope>
    <source>
        <strain evidence="5">Tuck. ex Michener</strain>
    </source>
</reference>
<dbReference type="InterPro" id="IPR000719">
    <property type="entry name" value="Prot_kinase_dom"/>
</dbReference>
<dbReference type="PANTHER" id="PTHR24198">
    <property type="entry name" value="ANKYRIN REPEAT AND PROTEIN KINASE DOMAIN-CONTAINING PROTEIN"/>
    <property type="match status" value="1"/>
</dbReference>
<feature type="repeat" description="ANK" evidence="3">
    <location>
        <begin position="998"/>
        <end position="1030"/>
    </location>
</feature>
<dbReference type="GO" id="GO:0005524">
    <property type="term" value="F:ATP binding"/>
    <property type="evidence" value="ECO:0007669"/>
    <property type="project" value="InterPro"/>
</dbReference>
<dbReference type="Pfam" id="PF12796">
    <property type="entry name" value="Ank_2"/>
    <property type="match status" value="1"/>
</dbReference>
<name>A0A6A6GVR9_VIRVR</name>
<dbReference type="SMART" id="SM00220">
    <property type="entry name" value="S_TKc"/>
    <property type="match status" value="1"/>
</dbReference>
<dbReference type="InterPro" id="IPR011009">
    <property type="entry name" value="Kinase-like_dom_sf"/>
</dbReference>
<evidence type="ECO:0000256" key="3">
    <source>
        <dbReference type="PROSITE-ProRule" id="PRU00023"/>
    </source>
</evidence>
<feature type="repeat" description="ANK" evidence="3">
    <location>
        <begin position="1074"/>
        <end position="1099"/>
    </location>
</feature>
<dbReference type="SUPFAM" id="SSF48403">
    <property type="entry name" value="Ankyrin repeat"/>
    <property type="match status" value="2"/>
</dbReference>
<dbReference type="SMART" id="SM00248">
    <property type="entry name" value="ANK"/>
    <property type="match status" value="10"/>
</dbReference>
<dbReference type="PANTHER" id="PTHR24198:SF165">
    <property type="entry name" value="ANKYRIN REPEAT-CONTAINING PROTEIN-RELATED"/>
    <property type="match status" value="1"/>
</dbReference>
<dbReference type="InterPro" id="IPR008271">
    <property type="entry name" value="Ser/Thr_kinase_AS"/>
</dbReference>
<dbReference type="OrthoDB" id="626167at2759"/>
<dbReference type="Gene3D" id="1.10.510.10">
    <property type="entry name" value="Transferase(Phosphotransferase) domain 1"/>
    <property type="match status" value="1"/>
</dbReference>
<evidence type="ECO:0000256" key="1">
    <source>
        <dbReference type="ARBA" id="ARBA00022737"/>
    </source>
</evidence>
<protein>
    <submittedName>
        <fullName evidence="5">Ankyrin</fullName>
    </submittedName>
</protein>
<dbReference type="SUPFAM" id="SSF56112">
    <property type="entry name" value="Protein kinase-like (PK-like)"/>
    <property type="match status" value="1"/>
</dbReference>
<evidence type="ECO:0000256" key="2">
    <source>
        <dbReference type="ARBA" id="ARBA00023043"/>
    </source>
</evidence>
<dbReference type="InterPro" id="IPR036770">
    <property type="entry name" value="Ankyrin_rpt-contain_sf"/>
</dbReference>
<keyword evidence="6" id="KW-1185">Reference proteome</keyword>
<dbReference type="PROSITE" id="PS00108">
    <property type="entry name" value="PROTEIN_KINASE_ST"/>
    <property type="match status" value="1"/>
</dbReference>
<gene>
    <name evidence="5" type="ORF">EV356DRAFT_536838</name>
</gene>
<proteinExistence type="predicted"/>
<feature type="repeat" description="ANK" evidence="3">
    <location>
        <begin position="965"/>
        <end position="997"/>
    </location>
</feature>
<dbReference type="Pfam" id="PF00069">
    <property type="entry name" value="Pkinase"/>
    <property type="match status" value="1"/>
</dbReference>